<keyword evidence="3" id="KW-0863">Zinc-finger</keyword>
<feature type="domain" description="Helicase ATP-binding" evidence="5">
    <location>
        <begin position="628"/>
        <end position="788"/>
    </location>
</feature>
<dbReference type="CDD" id="cd18793">
    <property type="entry name" value="SF2_C_SNF"/>
    <property type="match status" value="1"/>
</dbReference>
<dbReference type="Pfam" id="PF04434">
    <property type="entry name" value="SWIM"/>
    <property type="match status" value="1"/>
</dbReference>
<dbReference type="PROSITE" id="PS51192">
    <property type="entry name" value="HELICASE_ATP_BIND_1"/>
    <property type="match status" value="1"/>
</dbReference>
<evidence type="ECO:0000256" key="2">
    <source>
        <dbReference type="ARBA" id="ARBA00022806"/>
    </source>
</evidence>
<dbReference type="SUPFAM" id="SSF52540">
    <property type="entry name" value="P-loop containing nucleoside triphosphate hydrolases"/>
    <property type="match status" value="2"/>
</dbReference>
<keyword evidence="3" id="KW-0479">Metal-binding</keyword>
<dbReference type="CDD" id="cd18012">
    <property type="entry name" value="DEXQc_arch_SWI2_SNF2"/>
    <property type="match status" value="1"/>
</dbReference>
<evidence type="ECO:0000259" key="5">
    <source>
        <dbReference type="PROSITE" id="PS51192"/>
    </source>
</evidence>
<dbReference type="SMART" id="SM00487">
    <property type="entry name" value="DEXDc"/>
    <property type="match status" value="1"/>
</dbReference>
<protein>
    <submittedName>
        <fullName evidence="7">Helicase/SNF2 family domain protein</fullName>
    </submittedName>
</protein>
<dbReference type="RefSeq" id="WP_284203760.1">
    <property type="nucleotide sequence ID" value="NZ_BSPQ01000005.1"/>
</dbReference>
<gene>
    <name evidence="7" type="ORF">GCM10007916_17050</name>
</gene>
<dbReference type="InterPro" id="IPR038718">
    <property type="entry name" value="SNF2-like_sf"/>
</dbReference>
<keyword evidence="1" id="KW-0378">Hydrolase</keyword>
<feature type="domain" description="Helicase C-terminal" evidence="6">
    <location>
        <begin position="913"/>
        <end position="1073"/>
    </location>
</feature>
<evidence type="ECO:0000313" key="8">
    <source>
        <dbReference type="Proteomes" id="UP001157353"/>
    </source>
</evidence>
<organism evidence="7 8">
    <name type="scientific">Psychromonas marina</name>
    <dbReference type="NCBI Taxonomy" id="88364"/>
    <lineage>
        <taxon>Bacteria</taxon>
        <taxon>Pseudomonadati</taxon>
        <taxon>Pseudomonadota</taxon>
        <taxon>Gammaproteobacteria</taxon>
        <taxon>Alteromonadales</taxon>
        <taxon>Psychromonadaceae</taxon>
        <taxon>Psychromonas</taxon>
    </lineage>
</organism>
<dbReference type="GO" id="GO:0004386">
    <property type="term" value="F:helicase activity"/>
    <property type="evidence" value="ECO:0007669"/>
    <property type="project" value="UniProtKB-KW"/>
</dbReference>
<name>A0ABQ6E075_9GAMM</name>
<dbReference type="Gene3D" id="3.40.50.10810">
    <property type="entry name" value="Tandem AAA-ATPase domain"/>
    <property type="match status" value="1"/>
</dbReference>
<reference evidence="8" key="1">
    <citation type="journal article" date="2019" name="Int. J. Syst. Evol. Microbiol.">
        <title>The Global Catalogue of Microorganisms (GCM) 10K type strain sequencing project: providing services to taxonomists for standard genome sequencing and annotation.</title>
        <authorList>
            <consortium name="The Broad Institute Genomics Platform"/>
            <consortium name="The Broad Institute Genome Sequencing Center for Infectious Disease"/>
            <person name="Wu L."/>
            <person name="Ma J."/>
        </authorList>
    </citation>
    <scope>NUCLEOTIDE SEQUENCE [LARGE SCALE GENOMIC DNA]</scope>
    <source>
        <strain evidence="8">NBRC 103166</strain>
    </source>
</reference>
<dbReference type="Gene3D" id="3.40.50.300">
    <property type="entry name" value="P-loop containing nucleotide triphosphate hydrolases"/>
    <property type="match status" value="1"/>
</dbReference>
<keyword evidence="8" id="KW-1185">Reference proteome</keyword>
<dbReference type="InterPro" id="IPR000330">
    <property type="entry name" value="SNF2_N"/>
</dbReference>
<dbReference type="InterPro" id="IPR007527">
    <property type="entry name" value="Znf_SWIM"/>
</dbReference>
<dbReference type="InterPro" id="IPR014001">
    <property type="entry name" value="Helicase_ATP-bd"/>
</dbReference>
<proteinExistence type="predicted"/>
<dbReference type="PROSITE" id="PS51194">
    <property type="entry name" value="HELICASE_CTER"/>
    <property type="match status" value="1"/>
</dbReference>
<dbReference type="EMBL" id="BSPQ01000005">
    <property type="protein sequence ID" value="GLS90638.1"/>
    <property type="molecule type" value="Genomic_DNA"/>
</dbReference>
<evidence type="ECO:0000256" key="1">
    <source>
        <dbReference type="ARBA" id="ARBA00022801"/>
    </source>
</evidence>
<dbReference type="InterPro" id="IPR027417">
    <property type="entry name" value="P-loop_NTPase"/>
</dbReference>
<evidence type="ECO:0000256" key="3">
    <source>
        <dbReference type="PROSITE-ProRule" id="PRU00325"/>
    </source>
</evidence>
<dbReference type="Pfam" id="PF00271">
    <property type="entry name" value="Helicase_C"/>
    <property type="match status" value="1"/>
</dbReference>
<keyword evidence="3" id="KW-0862">Zinc</keyword>
<dbReference type="Pfam" id="PF00176">
    <property type="entry name" value="SNF2-rel_dom"/>
    <property type="match status" value="1"/>
</dbReference>
<accession>A0ABQ6E075</accession>
<dbReference type="InterPro" id="IPR049730">
    <property type="entry name" value="SNF2/RAD54-like_C"/>
</dbReference>
<dbReference type="PROSITE" id="PS50966">
    <property type="entry name" value="ZF_SWIM"/>
    <property type="match status" value="1"/>
</dbReference>
<dbReference type="PANTHER" id="PTHR10799">
    <property type="entry name" value="SNF2/RAD54 HELICASE FAMILY"/>
    <property type="match status" value="1"/>
</dbReference>
<evidence type="ECO:0000259" key="6">
    <source>
        <dbReference type="PROSITE" id="PS51194"/>
    </source>
</evidence>
<evidence type="ECO:0000313" key="7">
    <source>
        <dbReference type="EMBL" id="GLS90638.1"/>
    </source>
</evidence>
<feature type="domain" description="SWIM-type" evidence="4">
    <location>
        <begin position="54"/>
        <end position="93"/>
    </location>
</feature>
<keyword evidence="2 7" id="KW-0547">Nucleotide-binding</keyword>
<dbReference type="SMART" id="SM00490">
    <property type="entry name" value="HELICc"/>
    <property type="match status" value="1"/>
</dbReference>
<keyword evidence="2 7" id="KW-0067">ATP-binding</keyword>
<evidence type="ECO:0000259" key="4">
    <source>
        <dbReference type="PROSITE" id="PS50966"/>
    </source>
</evidence>
<dbReference type="Proteomes" id="UP001157353">
    <property type="component" value="Unassembled WGS sequence"/>
</dbReference>
<comment type="caution">
    <text evidence="7">The sequence shown here is derived from an EMBL/GenBank/DDBJ whole genome shotgun (WGS) entry which is preliminary data.</text>
</comment>
<sequence>MPKITQQDISTSFGRNIIDRGTLYFKESRVLSCDFDEQQNKLSGSIKGSSDTPYQTSAMIKPSNKGGFIIHSTCSCRVGWNCKHAVALLLAYQADTPNYNIENSYQTWYEMLQGQLDKKQPKPVVSAYEGYFRLSFIKTAYNHALQYIQVEYGSVRFLKSENVSVFAEKDLISVVDNETWMESYKWVKPEDVNILQLLLAKEGRVAKLAKTTIHTQHDLLALQQILATGRCFWREMALPIVASEAKALQLQWHDDADLKQLEVSLLESENWLLVPTPTPYYIDTDTGAVGEITSEFDRDWILSLIQTPPLADEQCKHFTEQVSLRFPQAVLPNPIAYQTSELNAPLRVEFSLTSKVVKGNPLFISRLSFFYGDLRLDPVVLEELTRNQFMFNNEIVTIKRDIEAETFALNEYDQLCLLDLLTYDDKQPKSTQQLGILPPELGGSQQFQWLSFLTAHKARLEVIGWEFNIASDLVLESEQIDSIDIAISEQGNWFDLGVSIEVEGKRIELLPLLLEWLRSNEDWQQNSFDILLAQANGRPLRVKRSSIQPILSILQELGEVNNDNIKLPQSQAALLAQLPEINKWVGGDHVKSIADKLTNFTGIETVEVPSELKATLRDYQLAGLNWLVFMNEYGFSGVLADDMGLGKTIQALAYLLYKKQHQQLTQPAIVICPTSLVGNWMNEAAKFTPDLKVLVLHGADRHQYFETILNYDLVITTYPLVGRDFSQLEPLQFSDLILDEAQTIKNPLAKMTKSIKQLNAKQRLCLTGTPMENHLGELWSLFDFLMPGFLGTHTTFNRFYRKGIEGEGNQQIQDWLIQKTQPFLMRRTKDEVAKELPAKTEIVHKVVLPNDQRTLYESIRITMEAKVRDLLKEKGMARSRIEFLDALLKLRQACCDPRLVKLEHAQGIKSSAKLDFLMEIVPEMIEEGRRILIFSQFATMLGLIGDELESKGINYVKLTGQTRNRTEIIDKFQGGEVPIFLISLKAGGVGLNLTAADTVIHYDPWWNPAVENQATDRAYRIGQDKPVFVYKLICEQTVEERVLALQARKQQLADSVYGKEQEDKFAPDSSDALLKLFERY</sequence>
<keyword evidence="2 7" id="KW-0347">Helicase</keyword>
<dbReference type="InterPro" id="IPR001650">
    <property type="entry name" value="Helicase_C-like"/>
</dbReference>